<dbReference type="Proteomes" id="UP001597010">
    <property type="component" value="Unassembled WGS sequence"/>
</dbReference>
<organism evidence="3 4">
    <name type="scientific">Mucilaginibacter litoreus</name>
    <dbReference type="NCBI Taxonomy" id="1048221"/>
    <lineage>
        <taxon>Bacteria</taxon>
        <taxon>Pseudomonadati</taxon>
        <taxon>Bacteroidota</taxon>
        <taxon>Sphingobacteriia</taxon>
        <taxon>Sphingobacteriales</taxon>
        <taxon>Sphingobacteriaceae</taxon>
        <taxon>Mucilaginibacter</taxon>
    </lineage>
</organism>
<evidence type="ECO:0000313" key="4">
    <source>
        <dbReference type="Proteomes" id="UP001597010"/>
    </source>
</evidence>
<protein>
    <submittedName>
        <fullName evidence="3">Uncharacterized protein</fullName>
    </submittedName>
</protein>
<evidence type="ECO:0000256" key="2">
    <source>
        <dbReference type="SAM" id="SignalP"/>
    </source>
</evidence>
<evidence type="ECO:0000313" key="3">
    <source>
        <dbReference type="EMBL" id="MFD0792206.1"/>
    </source>
</evidence>
<evidence type="ECO:0000256" key="1">
    <source>
        <dbReference type="SAM" id="Phobius"/>
    </source>
</evidence>
<name>A0ABW3AMG1_9SPHI</name>
<keyword evidence="1" id="KW-1133">Transmembrane helix</keyword>
<gene>
    <name evidence="3" type="ORF">ACFQZX_01180</name>
</gene>
<proteinExistence type="predicted"/>
<sequence>MKRIINKTSLLTILALILLILPFTVFAQIDDLPCGGDDPYATECPLDTWVWVLIVGAAAFGTSLINRNKEPKNFLQK</sequence>
<keyword evidence="1" id="KW-0472">Membrane</keyword>
<dbReference type="EMBL" id="JBHTHZ010000001">
    <property type="protein sequence ID" value="MFD0792206.1"/>
    <property type="molecule type" value="Genomic_DNA"/>
</dbReference>
<keyword evidence="2" id="KW-0732">Signal</keyword>
<feature type="signal peptide" evidence="2">
    <location>
        <begin position="1"/>
        <end position="27"/>
    </location>
</feature>
<reference evidence="4" key="1">
    <citation type="journal article" date="2019" name="Int. J. Syst. Evol. Microbiol.">
        <title>The Global Catalogue of Microorganisms (GCM) 10K type strain sequencing project: providing services to taxonomists for standard genome sequencing and annotation.</title>
        <authorList>
            <consortium name="The Broad Institute Genomics Platform"/>
            <consortium name="The Broad Institute Genome Sequencing Center for Infectious Disease"/>
            <person name="Wu L."/>
            <person name="Ma J."/>
        </authorList>
    </citation>
    <scope>NUCLEOTIDE SEQUENCE [LARGE SCALE GENOMIC DNA]</scope>
    <source>
        <strain evidence="4">CCUG 61484</strain>
    </source>
</reference>
<feature type="transmembrane region" description="Helical" evidence="1">
    <location>
        <begin position="46"/>
        <end position="65"/>
    </location>
</feature>
<comment type="caution">
    <text evidence="3">The sequence shown here is derived from an EMBL/GenBank/DDBJ whole genome shotgun (WGS) entry which is preliminary data.</text>
</comment>
<keyword evidence="4" id="KW-1185">Reference proteome</keyword>
<keyword evidence="1" id="KW-0812">Transmembrane</keyword>
<accession>A0ABW3AMG1</accession>
<feature type="chain" id="PRO_5047383244" evidence="2">
    <location>
        <begin position="28"/>
        <end position="77"/>
    </location>
</feature>
<dbReference type="RefSeq" id="WP_377110913.1">
    <property type="nucleotide sequence ID" value="NZ_JBHTHZ010000001.1"/>
</dbReference>